<evidence type="ECO:0000256" key="2">
    <source>
        <dbReference type="ARBA" id="ARBA00022692"/>
    </source>
</evidence>
<comment type="subcellular location">
    <subcellularLocation>
        <location evidence="1">Membrane</location>
        <topology evidence="1">Multi-pass membrane protein</topology>
    </subcellularLocation>
</comment>
<dbReference type="InterPro" id="IPR051784">
    <property type="entry name" value="Nod_factor_ABC_transporter"/>
</dbReference>
<evidence type="ECO:0000256" key="5">
    <source>
        <dbReference type="ARBA" id="ARBA00023251"/>
    </source>
</evidence>
<evidence type="ECO:0000256" key="1">
    <source>
        <dbReference type="ARBA" id="ARBA00004141"/>
    </source>
</evidence>
<dbReference type="InterPro" id="IPR013525">
    <property type="entry name" value="ABC2_TM"/>
</dbReference>
<dbReference type="PANTHER" id="PTHR43229:SF2">
    <property type="entry name" value="NODULATION PROTEIN J"/>
    <property type="match status" value="1"/>
</dbReference>
<feature type="transmembrane region" description="Helical" evidence="6">
    <location>
        <begin position="242"/>
        <end position="261"/>
    </location>
</feature>
<keyword evidence="4 6" id="KW-0472">Membrane</keyword>
<organism evidence="8 9">
    <name type="scientific">Microbacterium panaciterrae</name>
    <dbReference type="NCBI Taxonomy" id="985759"/>
    <lineage>
        <taxon>Bacteria</taxon>
        <taxon>Bacillati</taxon>
        <taxon>Actinomycetota</taxon>
        <taxon>Actinomycetes</taxon>
        <taxon>Micrococcales</taxon>
        <taxon>Microbacteriaceae</taxon>
        <taxon>Microbacterium</taxon>
    </lineage>
</organism>
<comment type="caution">
    <text evidence="8">The sequence shown here is derived from an EMBL/GenBank/DDBJ whole genome shotgun (WGS) entry which is preliminary data.</text>
</comment>
<accession>A0ABP8P9M1</accession>
<feature type="transmembrane region" description="Helical" evidence="6">
    <location>
        <begin position="189"/>
        <end position="210"/>
    </location>
</feature>
<sequence length="266" mass="28015">MANATSAPPAGETARTPIGLIYGSLLRADFTVLLRSGRTLLLNVAVPIAILVIIGLRLGNKTNALTQGGPGFVIGLALTYGLMASSLMGYSITVARDRDAGVFQRLRVTPAPTWAIMTSRLLVQIVVDIIMTIVVAIIAVFVFGKAFSPGDYALIFCVSVLGGAMFLAIAQAVVGLVRSATVVNAIGRILYIVLLLLGLLGSSGVLGSTMKGIADWSPVGAMINLYGGVLNLSSWDWTDTNGLIATVGYIVVGAFIGIRWFRWESR</sequence>
<evidence type="ECO:0000256" key="4">
    <source>
        <dbReference type="ARBA" id="ARBA00023136"/>
    </source>
</evidence>
<keyword evidence="2 6" id="KW-0812">Transmembrane</keyword>
<dbReference type="RefSeq" id="WP_345186015.1">
    <property type="nucleotide sequence ID" value="NZ_BAABGP010000010.1"/>
</dbReference>
<dbReference type="Pfam" id="PF01061">
    <property type="entry name" value="ABC2_membrane"/>
    <property type="match status" value="1"/>
</dbReference>
<evidence type="ECO:0000256" key="3">
    <source>
        <dbReference type="ARBA" id="ARBA00022989"/>
    </source>
</evidence>
<dbReference type="InterPro" id="IPR000412">
    <property type="entry name" value="ABC_2_transport"/>
</dbReference>
<feature type="transmembrane region" description="Helical" evidence="6">
    <location>
        <begin position="153"/>
        <end position="177"/>
    </location>
</feature>
<proteinExistence type="predicted"/>
<evidence type="ECO:0000313" key="9">
    <source>
        <dbReference type="Proteomes" id="UP001500731"/>
    </source>
</evidence>
<protein>
    <recommendedName>
        <fullName evidence="7">ABC-2 type transporter transmembrane domain-containing protein</fullName>
    </recommendedName>
</protein>
<dbReference type="EMBL" id="BAABGP010000010">
    <property type="protein sequence ID" value="GAA4484095.1"/>
    <property type="molecule type" value="Genomic_DNA"/>
</dbReference>
<feature type="transmembrane region" description="Helical" evidence="6">
    <location>
        <begin position="71"/>
        <end position="95"/>
    </location>
</feature>
<gene>
    <name evidence="8" type="ORF">GCM10023171_16570</name>
</gene>
<dbReference type="PANTHER" id="PTHR43229">
    <property type="entry name" value="NODULATION PROTEIN J"/>
    <property type="match status" value="1"/>
</dbReference>
<name>A0ABP8P9M1_9MICO</name>
<feature type="transmembrane region" description="Helical" evidence="6">
    <location>
        <begin position="125"/>
        <end position="147"/>
    </location>
</feature>
<dbReference type="Proteomes" id="UP001500731">
    <property type="component" value="Unassembled WGS sequence"/>
</dbReference>
<evidence type="ECO:0000259" key="7">
    <source>
        <dbReference type="Pfam" id="PF01061"/>
    </source>
</evidence>
<keyword evidence="3 6" id="KW-1133">Transmembrane helix</keyword>
<evidence type="ECO:0000256" key="6">
    <source>
        <dbReference type="SAM" id="Phobius"/>
    </source>
</evidence>
<feature type="transmembrane region" description="Helical" evidence="6">
    <location>
        <begin position="40"/>
        <end position="59"/>
    </location>
</feature>
<dbReference type="PIRSF" id="PIRSF006648">
    <property type="entry name" value="DrrB"/>
    <property type="match status" value="1"/>
</dbReference>
<evidence type="ECO:0000313" key="8">
    <source>
        <dbReference type="EMBL" id="GAA4484095.1"/>
    </source>
</evidence>
<feature type="domain" description="ABC-2 type transporter transmembrane" evidence="7">
    <location>
        <begin position="24"/>
        <end position="224"/>
    </location>
</feature>
<keyword evidence="9" id="KW-1185">Reference proteome</keyword>
<keyword evidence="5" id="KW-0046">Antibiotic resistance</keyword>
<reference evidence="9" key="1">
    <citation type="journal article" date="2019" name="Int. J. Syst. Evol. Microbiol.">
        <title>The Global Catalogue of Microorganisms (GCM) 10K type strain sequencing project: providing services to taxonomists for standard genome sequencing and annotation.</title>
        <authorList>
            <consortium name="The Broad Institute Genomics Platform"/>
            <consortium name="The Broad Institute Genome Sequencing Center for Infectious Disease"/>
            <person name="Wu L."/>
            <person name="Ma J."/>
        </authorList>
    </citation>
    <scope>NUCLEOTIDE SEQUENCE [LARGE SCALE GENOMIC DNA]</scope>
    <source>
        <strain evidence="9">JCM 17839</strain>
    </source>
</reference>